<proteinExistence type="predicted"/>
<name>A0AAV7UK60_PLEWA</name>
<reference evidence="1" key="1">
    <citation type="journal article" date="2022" name="bioRxiv">
        <title>Sequencing and chromosome-scale assembly of the giantPleurodeles waltlgenome.</title>
        <authorList>
            <person name="Brown T."/>
            <person name="Elewa A."/>
            <person name="Iarovenko S."/>
            <person name="Subramanian E."/>
            <person name="Araus A.J."/>
            <person name="Petzold A."/>
            <person name="Susuki M."/>
            <person name="Suzuki K.-i.T."/>
            <person name="Hayashi T."/>
            <person name="Toyoda A."/>
            <person name="Oliveira C."/>
            <person name="Osipova E."/>
            <person name="Leigh N.D."/>
            <person name="Simon A."/>
            <person name="Yun M.H."/>
        </authorList>
    </citation>
    <scope>NUCLEOTIDE SEQUENCE</scope>
    <source>
        <strain evidence="1">20211129_DDA</strain>
        <tissue evidence="1">Liver</tissue>
    </source>
</reference>
<organism evidence="1 2">
    <name type="scientific">Pleurodeles waltl</name>
    <name type="common">Iberian ribbed newt</name>
    <dbReference type="NCBI Taxonomy" id="8319"/>
    <lineage>
        <taxon>Eukaryota</taxon>
        <taxon>Metazoa</taxon>
        <taxon>Chordata</taxon>
        <taxon>Craniata</taxon>
        <taxon>Vertebrata</taxon>
        <taxon>Euteleostomi</taxon>
        <taxon>Amphibia</taxon>
        <taxon>Batrachia</taxon>
        <taxon>Caudata</taxon>
        <taxon>Salamandroidea</taxon>
        <taxon>Salamandridae</taxon>
        <taxon>Pleurodelinae</taxon>
        <taxon>Pleurodeles</taxon>
    </lineage>
</organism>
<keyword evidence="2" id="KW-1185">Reference proteome</keyword>
<dbReference type="AlphaFoldDB" id="A0AAV7UK60"/>
<gene>
    <name evidence="1" type="ORF">NDU88_004813</name>
</gene>
<sequence length="123" mass="13552">MDSNTSKLRDGGWDPLSGIAAHRAGCPASGSSRRRSAASSFFGGTVAQYTKRCRPRLRYLACSLGGVCHERQAFLALYEGSGVVFAPERFSGFSHSQSRSHNETYNPSFMLLSLYVCLTHRRK</sequence>
<evidence type="ECO:0000313" key="2">
    <source>
        <dbReference type="Proteomes" id="UP001066276"/>
    </source>
</evidence>
<evidence type="ECO:0000313" key="1">
    <source>
        <dbReference type="EMBL" id="KAJ1188048.1"/>
    </source>
</evidence>
<dbReference type="Proteomes" id="UP001066276">
    <property type="component" value="Chromosome 3_1"/>
</dbReference>
<protein>
    <submittedName>
        <fullName evidence="1">Uncharacterized protein</fullName>
    </submittedName>
</protein>
<dbReference type="EMBL" id="JANPWB010000005">
    <property type="protein sequence ID" value="KAJ1188048.1"/>
    <property type="molecule type" value="Genomic_DNA"/>
</dbReference>
<comment type="caution">
    <text evidence="1">The sequence shown here is derived from an EMBL/GenBank/DDBJ whole genome shotgun (WGS) entry which is preliminary data.</text>
</comment>
<accession>A0AAV7UK60</accession>